<accession>A0ABD3B4L2</accession>
<organism evidence="1 2">
    <name type="scientific">Cinchona calisaya</name>
    <dbReference type="NCBI Taxonomy" id="153742"/>
    <lineage>
        <taxon>Eukaryota</taxon>
        <taxon>Viridiplantae</taxon>
        <taxon>Streptophyta</taxon>
        <taxon>Embryophyta</taxon>
        <taxon>Tracheophyta</taxon>
        <taxon>Spermatophyta</taxon>
        <taxon>Magnoliopsida</taxon>
        <taxon>eudicotyledons</taxon>
        <taxon>Gunneridae</taxon>
        <taxon>Pentapetalae</taxon>
        <taxon>asterids</taxon>
        <taxon>lamiids</taxon>
        <taxon>Gentianales</taxon>
        <taxon>Rubiaceae</taxon>
        <taxon>Cinchonoideae</taxon>
        <taxon>Cinchoneae</taxon>
        <taxon>Cinchona</taxon>
    </lineage>
</organism>
<dbReference type="AlphaFoldDB" id="A0ABD3B4L2"/>
<keyword evidence="2" id="KW-1185">Reference proteome</keyword>
<reference evidence="1 2" key="1">
    <citation type="submission" date="2024-11" db="EMBL/GenBank/DDBJ databases">
        <title>A near-complete genome assembly of Cinchona calisaya.</title>
        <authorList>
            <person name="Lian D.C."/>
            <person name="Zhao X.W."/>
            <person name="Wei L."/>
        </authorList>
    </citation>
    <scope>NUCLEOTIDE SEQUENCE [LARGE SCALE GENOMIC DNA]</scope>
    <source>
        <tissue evidence="1">Nenye</tissue>
    </source>
</reference>
<protein>
    <submittedName>
        <fullName evidence="1">Uncharacterized protein</fullName>
    </submittedName>
</protein>
<evidence type="ECO:0000313" key="1">
    <source>
        <dbReference type="EMBL" id="KAL3538469.1"/>
    </source>
</evidence>
<evidence type="ECO:0000313" key="2">
    <source>
        <dbReference type="Proteomes" id="UP001630127"/>
    </source>
</evidence>
<gene>
    <name evidence="1" type="ORF">ACH5RR_001835</name>
</gene>
<sequence length="191" mass="22284">MTILGKSHKTTKKKLSHLEKIPKKPLEQPNALDCVHCGAKRFHLEPPNFCCAGEEVSFVIPPMLYDIMRLYCGLVEDSTEFRKNIHTYNNSFAFTSLDAKYDHKLTKNMKRVYTFRVQGQVYYFLNSLKPSADPLFGIQLYFYDTEEEFSRRFDVSPRLHESTVKLLMNVLGQNPYAKFFKGLRDIPNLEN</sequence>
<dbReference type="PANTHER" id="PTHR45786">
    <property type="entry name" value="DNA BINDING PROTEIN-LIKE"/>
    <property type="match status" value="1"/>
</dbReference>
<dbReference type="EMBL" id="JBJUIK010000001">
    <property type="protein sequence ID" value="KAL3538469.1"/>
    <property type="molecule type" value="Genomic_DNA"/>
</dbReference>
<dbReference type="PANTHER" id="PTHR45786:SF74">
    <property type="entry name" value="ATP-DEPENDENT DNA HELICASE"/>
    <property type="match status" value="1"/>
</dbReference>
<dbReference type="Proteomes" id="UP001630127">
    <property type="component" value="Unassembled WGS sequence"/>
</dbReference>
<proteinExistence type="predicted"/>
<comment type="caution">
    <text evidence="1">The sequence shown here is derived from an EMBL/GenBank/DDBJ whole genome shotgun (WGS) entry which is preliminary data.</text>
</comment>
<name>A0ABD3B4L2_9GENT</name>